<sequence length="273" mass="29904">MNLRTMLATLVTLALAICSLQLAAAPRTEVIPLGYSMAEDMVPVIQPMLRADERVSAYGNQLIIRAEPERLQEIRVLLADLDRQPAKLRITVSNAGSALGTQSGYRLDGRLETGSGDIVVGHARGNNQARIIRRETRGASDGARVITANEGYPVLIQTGQRVPLTSTSTNIYGQVVNQTEYHDVTSGFYATVRLSGDVATISLSANNDRMHPAGNDVIDVQRTDTVVTARLGEWVTIGGFDDTESQRRRDIGRRTTTRSSQQQSVRLMIERLD</sequence>
<dbReference type="RefSeq" id="WP_090272883.1">
    <property type="nucleotide sequence ID" value="NZ_LT629748.1"/>
</dbReference>
<dbReference type="Pfam" id="PF03958">
    <property type="entry name" value="Secretin_N"/>
    <property type="match status" value="1"/>
</dbReference>
<dbReference type="InterPro" id="IPR005644">
    <property type="entry name" value="NolW-like"/>
</dbReference>
<feature type="signal peptide" evidence="1">
    <location>
        <begin position="1"/>
        <end position="24"/>
    </location>
</feature>
<feature type="chain" id="PRO_5009258535" evidence="1">
    <location>
        <begin position="25"/>
        <end position="273"/>
    </location>
</feature>
<dbReference type="Gene3D" id="3.30.1370.120">
    <property type="match status" value="1"/>
</dbReference>
<evidence type="ECO:0000313" key="3">
    <source>
        <dbReference type="EMBL" id="SDS31473.1"/>
    </source>
</evidence>
<proteinExistence type="predicted"/>
<dbReference type="InterPro" id="IPR038591">
    <property type="entry name" value="NolW-like_sf"/>
</dbReference>
<dbReference type="AlphaFoldDB" id="A0A1H1R713"/>
<dbReference type="STRING" id="797277.SAMN05216198_1675"/>
<feature type="domain" description="NolW-like" evidence="2">
    <location>
        <begin position="28"/>
        <end position="86"/>
    </location>
</feature>
<dbReference type="EMBL" id="LT629748">
    <property type="protein sequence ID" value="SDS31473.1"/>
    <property type="molecule type" value="Genomic_DNA"/>
</dbReference>
<reference evidence="4" key="1">
    <citation type="submission" date="2016-10" db="EMBL/GenBank/DDBJ databases">
        <authorList>
            <person name="Varghese N."/>
            <person name="Submissions S."/>
        </authorList>
    </citation>
    <scope>NUCLEOTIDE SEQUENCE [LARGE SCALE GENOMIC DNA]</scope>
    <source>
        <strain evidence="4">2SM5</strain>
    </source>
</reference>
<gene>
    <name evidence="3" type="ORF">SAMN05216198_1675</name>
</gene>
<keyword evidence="1" id="KW-0732">Signal</keyword>
<organism evidence="3 4">
    <name type="scientific">Halopseudomonas litoralis</name>
    <dbReference type="NCBI Taxonomy" id="797277"/>
    <lineage>
        <taxon>Bacteria</taxon>
        <taxon>Pseudomonadati</taxon>
        <taxon>Pseudomonadota</taxon>
        <taxon>Gammaproteobacteria</taxon>
        <taxon>Pseudomonadales</taxon>
        <taxon>Pseudomonadaceae</taxon>
        <taxon>Halopseudomonas</taxon>
    </lineage>
</organism>
<evidence type="ECO:0000259" key="2">
    <source>
        <dbReference type="Pfam" id="PF03958"/>
    </source>
</evidence>
<keyword evidence="4" id="KW-1185">Reference proteome</keyword>
<evidence type="ECO:0000313" key="4">
    <source>
        <dbReference type="Proteomes" id="UP000243426"/>
    </source>
</evidence>
<dbReference type="OrthoDB" id="5608150at2"/>
<dbReference type="Proteomes" id="UP000243426">
    <property type="component" value="Chromosome I"/>
</dbReference>
<protein>
    <submittedName>
        <fullName evidence="3">Type II and III secretion system protein</fullName>
    </submittedName>
</protein>
<evidence type="ECO:0000256" key="1">
    <source>
        <dbReference type="SAM" id="SignalP"/>
    </source>
</evidence>
<name>A0A1H1R713_9GAMM</name>
<accession>A0A1H1R713</accession>